<evidence type="ECO:0000313" key="6">
    <source>
        <dbReference type="Proteomes" id="UP000642070"/>
    </source>
</evidence>
<accession>A0A917UGL9</accession>
<dbReference type="Proteomes" id="UP000642070">
    <property type="component" value="Unassembled WGS sequence"/>
</dbReference>
<comment type="caution">
    <text evidence="5">The sequence shown here is derived from an EMBL/GenBank/DDBJ whole genome shotgun (WGS) entry which is preliminary data.</text>
</comment>
<dbReference type="EMBL" id="BMPI01000105">
    <property type="protein sequence ID" value="GGM86247.1"/>
    <property type="molecule type" value="Genomic_DNA"/>
</dbReference>
<evidence type="ECO:0000256" key="3">
    <source>
        <dbReference type="ARBA" id="ARBA00023012"/>
    </source>
</evidence>
<dbReference type="SMART" id="SM00387">
    <property type="entry name" value="HATPase_c"/>
    <property type="match status" value="1"/>
</dbReference>
<sequence length="301" mass="31426">MSAALDGLCALARELTRARSAHVLDASPAVVASAGPSVEVDLDLAGRILHRGLPVAVRRTLYLPVNPGLLVVVGQRRAPRAEDVAAFAPLARQLLAECADPVRERERLARDLHDSIVQTLYGISLGAGTAAELMHGNPAHAQESLAWIQETAAAGLTDLRGIILRLRPETLVGAGLATALKGLFETLHAVPGRDGWGLQLDADPVVSPEVEEALYRIALEALGNAARHAGASQVTLRLAGDDTHVVLEVVDDGVGFVLDGPHPGRLGVRSMRERAALVGGRLEIDTAPGAGTVVRAALPTG</sequence>
<dbReference type="GO" id="GO:0000155">
    <property type="term" value="F:phosphorelay sensor kinase activity"/>
    <property type="evidence" value="ECO:0007669"/>
    <property type="project" value="InterPro"/>
</dbReference>
<keyword evidence="6" id="KW-1185">Reference proteome</keyword>
<organism evidence="5 6">
    <name type="scientific">Dactylosporangium sucinum</name>
    <dbReference type="NCBI Taxonomy" id="1424081"/>
    <lineage>
        <taxon>Bacteria</taxon>
        <taxon>Bacillati</taxon>
        <taxon>Actinomycetota</taxon>
        <taxon>Actinomycetes</taxon>
        <taxon>Micromonosporales</taxon>
        <taxon>Micromonosporaceae</taxon>
        <taxon>Dactylosporangium</taxon>
    </lineage>
</organism>
<dbReference type="InterPro" id="IPR003594">
    <property type="entry name" value="HATPase_dom"/>
</dbReference>
<dbReference type="PANTHER" id="PTHR24421:SF61">
    <property type="entry name" value="OXYGEN SENSOR HISTIDINE KINASE NREB"/>
    <property type="match status" value="1"/>
</dbReference>
<dbReference type="Pfam" id="PF02518">
    <property type="entry name" value="HATPase_c"/>
    <property type="match status" value="1"/>
</dbReference>
<feature type="domain" description="Histidine kinase" evidence="4">
    <location>
        <begin position="214"/>
        <end position="301"/>
    </location>
</feature>
<dbReference type="RefSeq" id="WP_190257652.1">
    <property type="nucleotide sequence ID" value="NZ_BMPI01000105.1"/>
</dbReference>
<keyword evidence="2" id="KW-0418">Kinase</keyword>
<dbReference type="AlphaFoldDB" id="A0A917UGL9"/>
<dbReference type="PANTHER" id="PTHR24421">
    <property type="entry name" value="NITRATE/NITRITE SENSOR PROTEIN NARX-RELATED"/>
    <property type="match status" value="1"/>
</dbReference>
<keyword evidence="1" id="KW-0808">Transferase</keyword>
<dbReference type="GO" id="GO:0046983">
    <property type="term" value="F:protein dimerization activity"/>
    <property type="evidence" value="ECO:0007669"/>
    <property type="project" value="InterPro"/>
</dbReference>
<dbReference type="InterPro" id="IPR036890">
    <property type="entry name" value="HATPase_C_sf"/>
</dbReference>
<evidence type="ECO:0000259" key="4">
    <source>
        <dbReference type="PROSITE" id="PS50109"/>
    </source>
</evidence>
<name>A0A917UGL9_9ACTN</name>
<evidence type="ECO:0000313" key="5">
    <source>
        <dbReference type="EMBL" id="GGM86247.1"/>
    </source>
</evidence>
<reference evidence="5" key="2">
    <citation type="submission" date="2020-09" db="EMBL/GenBank/DDBJ databases">
        <authorList>
            <person name="Sun Q."/>
            <person name="Ohkuma M."/>
        </authorList>
    </citation>
    <scope>NUCLEOTIDE SEQUENCE</scope>
    <source>
        <strain evidence="5">JCM 19831</strain>
    </source>
</reference>
<dbReference type="SUPFAM" id="SSF55874">
    <property type="entry name" value="ATPase domain of HSP90 chaperone/DNA topoisomerase II/histidine kinase"/>
    <property type="match status" value="1"/>
</dbReference>
<dbReference type="GO" id="GO:0016020">
    <property type="term" value="C:membrane"/>
    <property type="evidence" value="ECO:0007669"/>
    <property type="project" value="InterPro"/>
</dbReference>
<dbReference type="CDD" id="cd16917">
    <property type="entry name" value="HATPase_UhpB-NarQ-NarX-like"/>
    <property type="match status" value="1"/>
</dbReference>
<keyword evidence="3" id="KW-0902">Two-component regulatory system</keyword>
<dbReference type="InterPro" id="IPR011712">
    <property type="entry name" value="Sig_transdc_His_kin_sub3_dim/P"/>
</dbReference>
<proteinExistence type="predicted"/>
<protein>
    <recommendedName>
        <fullName evidence="4">Histidine kinase domain-containing protein</fullName>
    </recommendedName>
</protein>
<dbReference type="Pfam" id="PF07730">
    <property type="entry name" value="HisKA_3"/>
    <property type="match status" value="1"/>
</dbReference>
<dbReference type="InterPro" id="IPR005467">
    <property type="entry name" value="His_kinase_dom"/>
</dbReference>
<gene>
    <name evidence="5" type="ORF">GCM10007977_105180</name>
</gene>
<dbReference type="PROSITE" id="PS50109">
    <property type="entry name" value="HIS_KIN"/>
    <property type="match status" value="1"/>
</dbReference>
<evidence type="ECO:0000256" key="1">
    <source>
        <dbReference type="ARBA" id="ARBA00022679"/>
    </source>
</evidence>
<dbReference type="Gene3D" id="1.20.5.1930">
    <property type="match status" value="1"/>
</dbReference>
<evidence type="ECO:0000256" key="2">
    <source>
        <dbReference type="ARBA" id="ARBA00022777"/>
    </source>
</evidence>
<reference evidence="5" key="1">
    <citation type="journal article" date="2014" name="Int. J. Syst. Evol. Microbiol.">
        <title>Complete genome sequence of Corynebacterium casei LMG S-19264T (=DSM 44701T), isolated from a smear-ripened cheese.</title>
        <authorList>
            <consortium name="US DOE Joint Genome Institute (JGI-PGF)"/>
            <person name="Walter F."/>
            <person name="Albersmeier A."/>
            <person name="Kalinowski J."/>
            <person name="Ruckert C."/>
        </authorList>
    </citation>
    <scope>NUCLEOTIDE SEQUENCE</scope>
    <source>
        <strain evidence="5">JCM 19831</strain>
    </source>
</reference>
<dbReference type="Gene3D" id="3.30.565.10">
    <property type="entry name" value="Histidine kinase-like ATPase, C-terminal domain"/>
    <property type="match status" value="1"/>
</dbReference>
<dbReference type="InterPro" id="IPR050482">
    <property type="entry name" value="Sensor_HK_TwoCompSys"/>
</dbReference>